<reference evidence="1 2" key="1">
    <citation type="journal article" date="2021" name="Elife">
        <title>Chloroplast acquisition without the gene transfer in kleptoplastic sea slugs, Plakobranchus ocellatus.</title>
        <authorList>
            <person name="Maeda T."/>
            <person name="Takahashi S."/>
            <person name="Yoshida T."/>
            <person name="Shimamura S."/>
            <person name="Takaki Y."/>
            <person name="Nagai Y."/>
            <person name="Toyoda A."/>
            <person name="Suzuki Y."/>
            <person name="Arimoto A."/>
            <person name="Ishii H."/>
            <person name="Satoh N."/>
            <person name="Nishiyama T."/>
            <person name="Hasebe M."/>
            <person name="Maruyama T."/>
            <person name="Minagawa J."/>
            <person name="Obokata J."/>
            <person name="Shigenobu S."/>
        </authorList>
    </citation>
    <scope>NUCLEOTIDE SEQUENCE [LARGE SCALE GENOMIC DNA]</scope>
</reference>
<dbReference type="EMBL" id="BLXT01002445">
    <property type="protein sequence ID" value="GFN94361.1"/>
    <property type="molecule type" value="Genomic_DNA"/>
</dbReference>
<proteinExistence type="predicted"/>
<evidence type="ECO:0000313" key="1">
    <source>
        <dbReference type="EMBL" id="GFN94361.1"/>
    </source>
</evidence>
<dbReference type="Proteomes" id="UP000735302">
    <property type="component" value="Unassembled WGS sequence"/>
</dbReference>
<name>A0AAV3ZIK6_9GAST</name>
<accession>A0AAV3ZIK6</accession>
<evidence type="ECO:0000313" key="2">
    <source>
        <dbReference type="Proteomes" id="UP000735302"/>
    </source>
</evidence>
<comment type="caution">
    <text evidence="1">The sequence shown here is derived from an EMBL/GenBank/DDBJ whole genome shotgun (WGS) entry which is preliminary data.</text>
</comment>
<sequence>MLHVVIIVAEPAEREVELSKFESDMEFAGNNLMFVTVRNMADRGKGQFRIYSGYVQGFQLLAQYEGLTSRAPEGEVLIAKYPEGVTDNGRIKIMRIDFGQLNDQ</sequence>
<dbReference type="AlphaFoldDB" id="A0AAV3ZIK6"/>
<organism evidence="1 2">
    <name type="scientific">Plakobranchus ocellatus</name>
    <dbReference type="NCBI Taxonomy" id="259542"/>
    <lineage>
        <taxon>Eukaryota</taxon>
        <taxon>Metazoa</taxon>
        <taxon>Spiralia</taxon>
        <taxon>Lophotrochozoa</taxon>
        <taxon>Mollusca</taxon>
        <taxon>Gastropoda</taxon>
        <taxon>Heterobranchia</taxon>
        <taxon>Euthyneura</taxon>
        <taxon>Panpulmonata</taxon>
        <taxon>Sacoglossa</taxon>
        <taxon>Placobranchoidea</taxon>
        <taxon>Plakobranchidae</taxon>
        <taxon>Plakobranchus</taxon>
    </lineage>
</organism>
<gene>
    <name evidence="1" type="ORF">PoB_002086700</name>
</gene>
<protein>
    <submittedName>
        <fullName evidence="1">Uncharacterized protein</fullName>
    </submittedName>
</protein>
<keyword evidence="2" id="KW-1185">Reference proteome</keyword>